<protein>
    <submittedName>
        <fullName evidence="2">Uncharacterized protein</fullName>
    </submittedName>
</protein>
<name>A0ABU6YA61_9FABA</name>
<dbReference type="EMBL" id="JASCZI010241781">
    <property type="protein sequence ID" value="MED6206821.1"/>
    <property type="molecule type" value="Genomic_DNA"/>
</dbReference>
<feature type="compositionally biased region" description="Basic and acidic residues" evidence="1">
    <location>
        <begin position="13"/>
        <end position="35"/>
    </location>
</feature>
<reference evidence="2 3" key="1">
    <citation type="journal article" date="2023" name="Plants (Basel)">
        <title>Bridging the Gap: Combining Genomics and Transcriptomics Approaches to Understand Stylosanthes scabra, an Orphan Legume from the Brazilian Caatinga.</title>
        <authorList>
            <person name="Ferreira-Neto J.R.C."/>
            <person name="da Silva M.D."/>
            <person name="Binneck E."/>
            <person name="de Melo N.F."/>
            <person name="da Silva R.H."/>
            <person name="de Melo A.L.T.M."/>
            <person name="Pandolfi V."/>
            <person name="Bustamante F.O."/>
            <person name="Brasileiro-Vidal A.C."/>
            <person name="Benko-Iseppon A.M."/>
        </authorList>
    </citation>
    <scope>NUCLEOTIDE SEQUENCE [LARGE SCALE GENOMIC DNA]</scope>
    <source>
        <tissue evidence="2">Leaves</tissue>
    </source>
</reference>
<feature type="region of interest" description="Disordered" evidence="1">
    <location>
        <begin position="1"/>
        <end position="92"/>
    </location>
</feature>
<comment type="caution">
    <text evidence="2">The sequence shown here is derived from an EMBL/GenBank/DDBJ whole genome shotgun (WGS) entry which is preliminary data.</text>
</comment>
<evidence type="ECO:0000313" key="2">
    <source>
        <dbReference type="EMBL" id="MED6206821.1"/>
    </source>
</evidence>
<evidence type="ECO:0000256" key="1">
    <source>
        <dbReference type="SAM" id="MobiDB-lite"/>
    </source>
</evidence>
<keyword evidence="3" id="KW-1185">Reference proteome</keyword>
<gene>
    <name evidence="2" type="ORF">PIB30_030267</name>
</gene>
<proteinExistence type="predicted"/>
<accession>A0ABU6YA61</accession>
<dbReference type="Proteomes" id="UP001341840">
    <property type="component" value="Unassembled WGS sequence"/>
</dbReference>
<sequence>MFAPPDLPVSATHPRDELTMPEDTPARGRRNDAGGRGRRPPANAAPPRPLANSRYRRRREMMGVRIDIDEAQEEAEEIGRREDEGDVGDQTHVFPARPQWLFVHDAGYTCISGYSPQPFPVASPDPFLQCTFDVSGLDDVFDMIRVPDTVVMS</sequence>
<organism evidence="2 3">
    <name type="scientific">Stylosanthes scabra</name>
    <dbReference type="NCBI Taxonomy" id="79078"/>
    <lineage>
        <taxon>Eukaryota</taxon>
        <taxon>Viridiplantae</taxon>
        <taxon>Streptophyta</taxon>
        <taxon>Embryophyta</taxon>
        <taxon>Tracheophyta</taxon>
        <taxon>Spermatophyta</taxon>
        <taxon>Magnoliopsida</taxon>
        <taxon>eudicotyledons</taxon>
        <taxon>Gunneridae</taxon>
        <taxon>Pentapetalae</taxon>
        <taxon>rosids</taxon>
        <taxon>fabids</taxon>
        <taxon>Fabales</taxon>
        <taxon>Fabaceae</taxon>
        <taxon>Papilionoideae</taxon>
        <taxon>50 kb inversion clade</taxon>
        <taxon>dalbergioids sensu lato</taxon>
        <taxon>Dalbergieae</taxon>
        <taxon>Pterocarpus clade</taxon>
        <taxon>Stylosanthes</taxon>
    </lineage>
</organism>
<evidence type="ECO:0000313" key="3">
    <source>
        <dbReference type="Proteomes" id="UP001341840"/>
    </source>
</evidence>